<proteinExistence type="predicted"/>
<dbReference type="SUPFAM" id="SSF53474">
    <property type="entry name" value="alpha/beta-Hydrolases"/>
    <property type="match status" value="1"/>
</dbReference>
<sequence length="247" mass="27973">MAQKRLDYKGQSFSLSYEILESQNLSAPTLVILHGWGASRTLMKQSFGGLFKNFKHCYVDMPGFGNSPTPPFALNTYDYAEILKIFLGQLSLIPSHCSIMGHSFGGKVATLLEPKELILLSSAGIQVPKSFKVQCKIALAKSLNRFVPRLSRIFKQFLRSKDVENMDEVMYQTFKNVVDEDFSSIFAEFKSPCYIFWGERDLATPLKSGEKIHALIPNSKFFVLGGDHFFFLKGAKEIEKLYLNIKK</sequence>
<evidence type="ECO:0000259" key="1">
    <source>
        <dbReference type="Pfam" id="PF12697"/>
    </source>
</evidence>
<dbReference type="GO" id="GO:0016787">
    <property type="term" value="F:hydrolase activity"/>
    <property type="evidence" value="ECO:0007669"/>
    <property type="project" value="UniProtKB-KW"/>
</dbReference>
<dbReference type="GeneID" id="82536442"/>
<comment type="caution">
    <text evidence="2">The sequence shown here is derived from an EMBL/GenBank/DDBJ whole genome shotgun (WGS) entry which is preliminary data.</text>
</comment>
<keyword evidence="3" id="KW-1185">Reference proteome</keyword>
<dbReference type="InterPro" id="IPR000073">
    <property type="entry name" value="AB_hydrolase_1"/>
</dbReference>
<dbReference type="Proteomes" id="UP000256650">
    <property type="component" value="Unassembled WGS sequence"/>
</dbReference>
<dbReference type="PANTHER" id="PTHR46438:SF11">
    <property type="entry name" value="LIPASE-RELATED"/>
    <property type="match status" value="1"/>
</dbReference>
<dbReference type="PANTHER" id="PTHR46438">
    <property type="entry name" value="ALPHA/BETA-HYDROLASES SUPERFAMILY PROTEIN"/>
    <property type="match status" value="1"/>
</dbReference>
<feature type="domain" description="AB hydrolase-1" evidence="1">
    <location>
        <begin position="30"/>
        <end position="233"/>
    </location>
</feature>
<organism evidence="2 3">
    <name type="scientific">Helicobacter ganmani</name>
    <dbReference type="NCBI Taxonomy" id="60246"/>
    <lineage>
        <taxon>Bacteria</taxon>
        <taxon>Pseudomonadati</taxon>
        <taxon>Campylobacterota</taxon>
        <taxon>Epsilonproteobacteria</taxon>
        <taxon>Campylobacterales</taxon>
        <taxon>Helicobacteraceae</taxon>
        <taxon>Helicobacter</taxon>
    </lineage>
</organism>
<keyword evidence="2" id="KW-0378">Hydrolase</keyword>
<dbReference type="RefSeq" id="WP_115552290.1">
    <property type="nucleotide sequence ID" value="NZ_CAONBV010000048.1"/>
</dbReference>
<dbReference type="Gene3D" id="3.40.50.1820">
    <property type="entry name" value="alpha/beta hydrolase"/>
    <property type="match status" value="1"/>
</dbReference>
<dbReference type="AlphaFoldDB" id="A0A3D8I8Z2"/>
<evidence type="ECO:0000313" key="3">
    <source>
        <dbReference type="Proteomes" id="UP000256650"/>
    </source>
</evidence>
<dbReference type="Pfam" id="PF12697">
    <property type="entry name" value="Abhydrolase_6"/>
    <property type="match status" value="1"/>
</dbReference>
<dbReference type="OrthoDB" id="9808398at2"/>
<dbReference type="InterPro" id="IPR029058">
    <property type="entry name" value="AB_hydrolase_fold"/>
</dbReference>
<name>A0A3D8I8Z2_9HELI</name>
<protein>
    <submittedName>
        <fullName evidence="2">Alpha/beta hydrolase</fullName>
    </submittedName>
</protein>
<dbReference type="EMBL" id="NXLS01000014">
    <property type="protein sequence ID" value="RDU61588.1"/>
    <property type="molecule type" value="Genomic_DNA"/>
</dbReference>
<reference evidence="2 3" key="1">
    <citation type="submission" date="2018-04" db="EMBL/GenBank/DDBJ databases">
        <title>Novel Campyloabacter and Helicobacter Species and Strains.</title>
        <authorList>
            <person name="Mannion A.J."/>
            <person name="Shen Z."/>
            <person name="Fox J.G."/>
        </authorList>
    </citation>
    <scope>NUCLEOTIDE SEQUENCE [LARGE SCALE GENOMIC DNA]</scope>
    <source>
        <strain evidence="2 3">MIT 99-5101</strain>
    </source>
</reference>
<gene>
    <name evidence="2" type="ORF">CQA43_09130</name>
</gene>
<evidence type="ECO:0000313" key="2">
    <source>
        <dbReference type="EMBL" id="RDU61588.1"/>
    </source>
</evidence>
<accession>A0A3D8I8Z2</accession>